<evidence type="ECO:0000256" key="1">
    <source>
        <dbReference type="ARBA" id="ARBA00022503"/>
    </source>
</evidence>
<name>A0A3T0E8Q4_9PROT</name>
<evidence type="ECO:0000256" key="5">
    <source>
        <dbReference type="PROSITE-ProRule" id="PRU10007"/>
    </source>
</evidence>
<dbReference type="PANTHER" id="PTHR43353">
    <property type="entry name" value="SUCCINATE-SEMIALDEHYDE DEHYDROGENASE, MITOCHONDRIAL"/>
    <property type="match status" value="1"/>
</dbReference>
<evidence type="ECO:0000256" key="3">
    <source>
        <dbReference type="ARBA" id="ARBA00023027"/>
    </source>
</evidence>
<dbReference type="InterPro" id="IPR016160">
    <property type="entry name" value="Ald_DH_CS_CYS"/>
</dbReference>
<evidence type="ECO:0000259" key="6">
    <source>
        <dbReference type="Pfam" id="PF00171"/>
    </source>
</evidence>
<keyword evidence="8" id="KW-1185">Reference proteome</keyword>
<dbReference type="FunFam" id="3.40.605.10:FF:000010">
    <property type="entry name" value="N-succinylglutamate 5-semialdehyde dehydrogenase"/>
    <property type="match status" value="1"/>
</dbReference>
<dbReference type="GO" id="GO:0019544">
    <property type="term" value="P:L-arginine catabolic process to L-glutamate"/>
    <property type="evidence" value="ECO:0007669"/>
    <property type="project" value="UniProtKB-UniRule"/>
</dbReference>
<dbReference type="NCBIfam" id="NF006992">
    <property type="entry name" value="PRK09457.1"/>
    <property type="match status" value="1"/>
</dbReference>
<dbReference type="KEGG" id="gak:X907_1250"/>
<reference evidence="7 8" key="1">
    <citation type="submission" date="2016-12" db="EMBL/GenBank/DDBJ databases">
        <title>The genome of dimorphic prosthecate Glycocaulis alkaliphilus 6b-8t, isolated from crude oil dictates its adaptability in petroleum environments.</title>
        <authorList>
            <person name="Wu X.-L."/>
            <person name="Geng S."/>
        </authorList>
    </citation>
    <scope>NUCLEOTIDE SEQUENCE [LARGE SCALE GENOMIC DNA]</scope>
    <source>
        <strain evidence="7 8">6B-8</strain>
    </source>
</reference>
<dbReference type="InterPro" id="IPR015590">
    <property type="entry name" value="Aldehyde_DH_dom"/>
</dbReference>
<sequence>MSGNSLFIDGGWRKGAGEAFASLDPASGETVWSGNAASPPDVRAAFAAARAAFPDWALTDFETRRAIVERFGAILVERKEAFAELISRETGKPLWEAQGEAGAMAGKIAISIKAREERAGRRVEASDFGEAVLDHKPLGVLFVLGPYNFPGHLPNGHIVPALLAGNTLVFKPSELTPATAALMVECWEEAGLPKGVLNLVQGARETGAAALDDVELDGVLFTGSWTTGAFIHKTFAGRTGIQLALEMGGNNPLVVWDAKDADAAARIAILSAYISAGQRCSCARRLIVPEGAAGDAVISAVADMAARLTIGAWNTNPEPFMGPLVTPHAAEAVIKAQADLASLGGKLLLEAKRLDAGPAFVSPSLIDVTGLETPDHEVFGPLLQVRRATSFEDALKEANNTAYGLAAGLVSDDEALWKRFWAGSRAGIVNWNRPTTGAASSMPFGGPGQSGNLRPSAYYAADYCAYPVATQAAPELGSLPVKGI</sequence>
<dbReference type="NCBIfam" id="TIGR03240">
    <property type="entry name" value="arg_catab_astD"/>
    <property type="match status" value="1"/>
</dbReference>
<dbReference type="UniPathway" id="UPA00185">
    <property type="reaction ID" value="UER00282"/>
</dbReference>
<dbReference type="InterPro" id="IPR016161">
    <property type="entry name" value="Ald_DH/histidinol_DH"/>
</dbReference>
<comment type="pathway">
    <text evidence="4">Amino-acid degradation; L-arginine degradation via AST pathway; L-glutamate and succinate from L-arginine: step 4/5.</text>
</comment>
<feature type="active site" evidence="4 5">
    <location>
        <position position="246"/>
    </location>
</feature>
<dbReference type="InterPro" id="IPR050740">
    <property type="entry name" value="Aldehyde_DH_Superfamily"/>
</dbReference>
<dbReference type="RefSeq" id="WP_127566268.1">
    <property type="nucleotide sequence ID" value="NZ_BMFB01000005.1"/>
</dbReference>
<keyword evidence="2 4" id="KW-0560">Oxidoreductase</keyword>
<dbReference type="PANTHER" id="PTHR43353:SF5">
    <property type="entry name" value="SUCCINATE-SEMIALDEHYDE DEHYDROGENASE, MITOCHONDRIAL"/>
    <property type="match status" value="1"/>
</dbReference>
<dbReference type="PROSITE" id="PS00070">
    <property type="entry name" value="ALDEHYDE_DEHYDR_CYS"/>
    <property type="match status" value="1"/>
</dbReference>
<dbReference type="SUPFAM" id="SSF53720">
    <property type="entry name" value="ALDH-like"/>
    <property type="match status" value="1"/>
</dbReference>
<comment type="catalytic activity">
    <reaction evidence="4">
        <text>N-succinyl-L-glutamate 5-semialdehyde + NAD(+) + H2O = N-succinyl-L-glutamate + NADH + 2 H(+)</text>
        <dbReference type="Rhea" id="RHEA:10812"/>
        <dbReference type="ChEBI" id="CHEBI:15377"/>
        <dbReference type="ChEBI" id="CHEBI:15378"/>
        <dbReference type="ChEBI" id="CHEBI:57540"/>
        <dbReference type="ChEBI" id="CHEBI:57945"/>
        <dbReference type="ChEBI" id="CHEBI:58520"/>
        <dbReference type="ChEBI" id="CHEBI:58763"/>
        <dbReference type="EC" id="1.2.1.71"/>
    </reaction>
</comment>
<dbReference type="Gene3D" id="3.40.605.10">
    <property type="entry name" value="Aldehyde Dehydrogenase, Chain A, domain 1"/>
    <property type="match status" value="1"/>
</dbReference>
<feature type="active site" evidence="4">
    <location>
        <position position="280"/>
    </location>
</feature>
<keyword evidence="1 4" id="KW-0056">Arginine metabolism</keyword>
<dbReference type="InterPro" id="IPR016162">
    <property type="entry name" value="Ald_DH_N"/>
</dbReference>
<dbReference type="EMBL" id="CP018911">
    <property type="protein sequence ID" value="AZU03785.1"/>
    <property type="molecule type" value="Genomic_DNA"/>
</dbReference>
<dbReference type="AlphaFoldDB" id="A0A3T0E8Q4"/>
<evidence type="ECO:0000313" key="8">
    <source>
        <dbReference type="Proteomes" id="UP000286954"/>
    </source>
</evidence>
<dbReference type="InterPro" id="IPR016163">
    <property type="entry name" value="Ald_DH_C"/>
</dbReference>
<evidence type="ECO:0000313" key="7">
    <source>
        <dbReference type="EMBL" id="AZU03785.1"/>
    </source>
</evidence>
<evidence type="ECO:0000256" key="2">
    <source>
        <dbReference type="ARBA" id="ARBA00023002"/>
    </source>
</evidence>
<feature type="domain" description="Aldehyde dehydrogenase" evidence="6">
    <location>
        <begin position="12"/>
        <end position="461"/>
    </location>
</feature>
<dbReference type="InterPro" id="IPR017649">
    <property type="entry name" value="SuccinylGlu_semiald_DH_AstD"/>
</dbReference>
<gene>
    <name evidence="4" type="primary">astD</name>
    <name evidence="7" type="ORF">X907_1250</name>
</gene>
<comment type="similarity">
    <text evidence="4">Belongs to the aldehyde dehydrogenase family. AstD subfamily.</text>
</comment>
<comment type="function">
    <text evidence="4">Catalyzes the NAD-dependent reduction of succinylglutamate semialdehyde into succinylglutamate.</text>
</comment>
<dbReference type="Pfam" id="PF00171">
    <property type="entry name" value="Aldedh"/>
    <property type="match status" value="1"/>
</dbReference>
<keyword evidence="3 4" id="KW-0520">NAD</keyword>
<evidence type="ECO:0000256" key="4">
    <source>
        <dbReference type="HAMAP-Rule" id="MF_01174"/>
    </source>
</evidence>
<dbReference type="GO" id="GO:0043824">
    <property type="term" value="F:succinylglutamate-semialdehyde dehydrogenase activity"/>
    <property type="evidence" value="ECO:0007669"/>
    <property type="project" value="UniProtKB-EC"/>
</dbReference>
<dbReference type="OrthoDB" id="7168186at2"/>
<dbReference type="EC" id="1.2.1.71" evidence="4"/>
<organism evidence="7 8">
    <name type="scientific">Glycocaulis alkaliphilus</name>
    <dbReference type="NCBI Taxonomy" id="1434191"/>
    <lineage>
        <taxon>Bacteria</taxon>
        <taxon>Pseudomonadati</taxon>
        <taxon>Pseudomonadota</taxon>
        <taxon>Alphaproteobacteria</taxon>
        <taxon>Maricaulales</taxon>
        <taxon>Maricaulaceae</taxon>
        <taxon>Glycocaulis</taxon>
    </lineage>
</organism>
<dbReference type="PROSITE" id="PS00687">
    <property type="entry name" value="ALDEHYDE_DEHYDR_GLU"/>
    <property type="match status" value="1"/>
</dbReference>
<feature type="binding site" evidence="4">
    <location>
        <begin position="223"/>
        <end position="228"/>
    </location>
    <ligand>
        <name>NAD(+)</name>
        <dbReference type="ChEBI" id="CHEBI:57540"/>
    </ligand>
</feature>
<dbReference type="CDD" id="cd07095">
    <property type="entry name" value="ALDH_SGSD_AstD"/>
    <property type="match status" value="1"/>
</dbReference>
<protein>
    <recommendedName>
        <fullName evidence="4">N-succinylglutamate 5-semialdehyde dehydrogenase</fullName>
        <ecNumber evidence="4">1.2.1.71</ecNumber>
    </recommendedName>
    <alternativeName>
        <fullName evidence="4">Succinylglutamic semialdehyde dehydrogenase</fullName>
        <shortName evidence="4">SGSD</shortName>
    </alternativeName>
</protein>
<dbReference type="Proteomes" id="UP000286954">
    <property type="component" value="Chromosome"/>
</dbReference>
<dbReference type="InterPro" id="IPR029510">
    <property type="entry name" value="Ald_DH_CS_GLU"/>
</dbReference>
<dbReference type="HAMAP" id="MF_01174">
    <property type="entry name" value="Aldedh_AstD"/>
    <property type="match status" value="1"/>
</dbReference>
<dbReference type="GO" id="GO:0019545">
    <property type="term" value="P:L-arginine catabolic process to succinate"/>
    <property type="evidence" value="ECO:0007669"/>
    <property type="project" value="UniProtKB-UniRule"/>
</dbReference>
<proteinExistence type="inferred from homology"/>
<accession>A0A3T0E8Q4</accession>
<dbReference type="Gene3D" id="3.40.309.10">
    <property type="entry name" value="Aldehyde Dehydrogenase, Chain A, domain 2"/>
    <property type="match status" value="1"/>
</dbReference>